<dbReference type="EMBL" id="RCXO01000014">
    <property type="protein sequence ID" value="RYT79904.1"/>
    <property type="molecule type" value="Genomic_DNA"/>
</dbReference>
<evidence type="ECO:0000313" key="7">
    <source>
        <dbReference type="Proteomes" id="UP000284772"/>
    </source>
</evidence>
<dbReference type="InterPro" id="IPR001296">
    <property type="entry name" value="Glyco_trans_1"/>
</dbReference>
<reference evidence="6 9" key="2">
    <citation type="journal article" date="2019" name="Science, e1252229">
        <title>Invertible promoters mediate bacterial phase variation, antibiotic resistance, and host adaptation in the gut.</title>
        <authorList>
            <person name="Jiang X."/>
            <person name="Hall A.B."/>
            <person name="Arthur T.D."/>
            <person name="Plichta D.R."/>
            <person name="Covington C.T."/>
            <person name="Poyet M."/>
            <person name="Crothers J."/>
            <person name="Moses P.L."/>
            <person name="Tolonen A.C."/>
            <person name="Vlamakis H."/>
            <person name="Alm E.J."/>
            <person name="Xavier R.J."/>
        </authorList>
    </citation>
    <scope>NUCLEOTIDE SEQUENCE [LARGE SCALE GENOMIC DNA]</scope>
    <source>
        <strain evidence="9">bf_0095</strain>
        <strain evidence="6">Bf_0095</strain>
    </source>
</reference>
<dbReference type="Proteomes" id="UP000284772">
    <property type="component" value="Unassembled WGS sequence"/>
</dbReference>
<dbReference type="CDD" id="cd03809">
    <property type="entry name" value="GT4_MtfB-like"/>
    <property type="match status" value="1"/>
</dbReference>
<proteinExistence type="predicted"/>
<dbReference type="SUPFAM" id="SSF53756">
    <property type="entry name" value="UDP-Glycosyltransferase/glycogen phosphorylase"/>
    <property type="match status" value="1"/>
</dbReference>
<dbReference type="AlphaFoldDB" id="A0A3E4L0G6"/>
<organism evidence="6 9">
    <name type="scientific">Bacteroides intestinalis</name>
    <dbReference type="NCBI Taxonomy" id="329854"/>
    <lineage>
        <taxon>Bacteria</taxon>
        <taxon>Pseudomonadati</taxon>
        <taxon>Bacteroidota</taxon>
        <taxon>Bacteroidia</taxon>
        <taxon>Bacteroidales</taxon>
        <taxon>Bacteroidaceae</taxon>
        <taxon>Bacteroides</taxon>
    </lineage>
</organism>
<gene>
    <name evidence="4" type="ORF">DWX27_05990</name>
    <name evidence="5" type="ORF">DWZ32_01285</name>
    <name evidence="6" type="ORF">EAJ06_11880</name>
</gene>
<evidence type="ECO:0000313" key="6">
    <source>
        <dbReference type="EMBL" id="RYT79904.1"/>
    </source>
</evidence>
<evidence type="ECO:0000256" key="1">
    <source>
        <dbReference type="ARBA" id="ARBA00022679"/>
    </source>
</evidence>
<dbReference type="Proteomes" id="UP000286003">
    <property type="component" value="Unassembled WGS sequence"/>
</dbReference>
<dbReference type="Pfam" id="PF00534">
    <property type="entry name" value="Glycos_transf_1"/>
    <property type="match status" value="1"/>
</dbReference>
<sequence>MKIAIEAQRIFRRDKHGMDFVILETLRELQKRKDGNEYYVFVAPGEDSCLQESDNLSIIELSCPTYPLWEQIALPRAVYRIGADLLHCTSNTAPLQCSVPLVLTLHDIIYLEPRQHRSPSLYQEMGWHYRRLVVPRILKKCKKIITVSNFECNRIRKALHLPDSQVTAVYNGYSTHFKKQETIDKDIIQKYIPQEGFLFFLGNTDSKKNAARTLKAYASYLKKSKVKRPLLIADLKEEYIDILLKQESITEIKPYLYYPGYIANQDLVTLYNAAFAFLYPSLRESFGIPMLEAMACGTPIVTSNTSAMPEVAGQGAILINPENPQEIADALLKLENDVIFYQEQVVYGLERVKQFSWKNTAEEYVKIYNKI</sequence>
<comment type="caution">
    <text evidence="6">The sequence shown here is derived from an EMBL/GenBank/DDBJ whole genome shotgun (WGS) entry which is preliminary data.</text>
</comment>
<feature type="domain" description="Glycosyl transferase family 1" evidence="2">
    <location>
        <begin position="194"/>
        <end position="338"/>
    </location>
</feature>
<dbReference type="OrthoDB" id="9801609at2"/>
<dbReference type="InterPro" id="IPR028098">
    <property type="entry name" value="Glyco_trans_4-like_N"/>
</dbReference>
<name>A0A3E4L0G6_9BACE</name>
<protein>
    <submittedName>
        <fullName evidence="6">Glycosyltransferase family 1 protein</fullName>
    </submittedName>
</protein>
<dbReference type="EMBL" id="QRQM01000001">
    <property type="protein sequence ID" value="RHN10677.1"/>
    <property type="molecule type" value="Genomic_DNA"/>
</dbReference>
<evidence type="ECO:0000259" key="3">
    <source>
        <dbReference type="Pfam" id="PF13439"/>
    </source>
</evidence>
<evidence type="ECO:0000313" key="9">
    <source>
        <dbReference type="Proteomes" id="UP000291191"/>
    </source>
</evidence>
<dbReference type="PANTHER" id="PTHR46401:SF2">
    <property type="entry name" value="GLYCOSYLTRANSFERASE WBBK-RELATED"/>
    <property type="match status" value="1"/>
</dbReference>
<feature type="domain" description="Glycosyltransferase subfamily 4-like N-terminal" evidence="3">
    <location>
        <begin position="17"/>
        <end position="175"/>
    </location>
</feature>
<dbReference type="RefSeq" id="WP_115503431.1">
    <property type="nucleotide sequence ID" value="NZ_CABMMK010000006.1"/>
</dbReference>
<keyword evidence="1 6" id="KW-0808">Transferase</keyword>
<evidence type="ECO:0000313" key="8">
    <source>
        <dbReference type="Proteomes" id="UP000286003"/>
    </source>
</evidence>
<dbReference type="Proteomes" id="UP000291191">
    <property type="component" value="Unassembled WGS sequence"/>
</dbReference>
<evidence type="ECO:0000259" key="2">
    <source>
        <dbReference type="Pfam" id="PF00534"/>
    </source>
</evidence>
<dbReference type="Pfam" id="PF13439">
    <property type="entry name" value="Glyco_transf_4"/>
    <property type="match status" value="1"/>
</dbReference>
<dbReference type="PANTHER" id="PTHR46401">
    <property type="entry name" value="GLYCOSYLTRANSFERASE WBBK-RELATED"/>
    <property type="match status" value="1"/>
</dbReference>
<evidence type="ECO:0000313" key="5">
    <source>
        <dbReference type="EMBL" id="RHN10677.1"/>
    </source>
</evidence>
<keyword evidence="9" id="KW-1185">Reference proteome</keyword>
<dbReference type="Gene3D" id="3.40.50.2000">
    <property type="entry name" value="Glycogen Phosphorylase B"/>
    <property type="match status" value="2"/>
</dbReference>
<evidence type="ECO:0000313" key="4">
    <source>
        <dbReference type="EMBL" id="RGT55865.1"/>
    </source>
</evidence>
<dbReference type="GO" id="GO:0016757">
    <property type="term" value="F:glycosyltransferase activity"/>
    <property type="evidence" value="ECO:0007669"/>
    <property type="project" value="InterPro"/>
</dbReference>
<reference evidence="7 8" key="1">
    <citation type="submission" date="2018-08" db="EMBL/GenBank/DDBJ databases">
        <title>A genome reference for cultivated species of the human gut microbiota.</title>
        <authorList>
            <person name="Zou Y."/>
            <person name="Xue W."/>
            <person name="Luo G."/>
        </authorList>
    </citation>
    <scope>NUCLEOTIDE SEQUENCE [LARGE SCALE GENOMIC DNA]</scope>
    <source>
        <strain evidence="4 7">AF19-10AC</strain>
        <strain evidence="5 8">AF31-23</strain>
    </source>
</reference>
<accession>A0A3E4L0G6</accession>
<dbReference type="EMBL" id="QRWT01000003">
    <property type="protein sequence ID" value="RGT55865.1"/>
    <property type="molecule type" value="Genomic_DNA"/>
</dbReference>